<gene>
    <name evidence="4" type="primary">LOC113217637</name>
</gene>
<name>A0A9C6U1J7_FRAOC</name>
<proteinExistence type="predicted"/>
<feature type="region of interest" description="Disordered" evidence="1">
    <location>
        <begin position="737"/>
        <end position="761"/>
    </location>
</feature>
<dbReference type="OrthoDB" id="10256829at2759"/>
<dbReference type="Proteomes" id="UP000504606">
    <property type="component" value="Unplaced"/>
</dbReference>
<reference evidence="4" key="1">
    <citation type="submission" date="2025-08" db="UniProtKB">
        <authorList>
            <consortium name="RefSeq"/>
        </authorList>
    </citation>
    <scope>IDENTIFICATION</scope>
    <source>
        <tissue evidence="4">Whole organism</tissue>
    </source>
</reference>
<evidence type="ECO:0000256" key="1">
    <source>
        <dbReference type="SAM" id="MobiDB-lite"/>
    </source>
</evidence>
<sequence>MESWTLVILALAATLHCRGAGSERLGLSPGSRVRASVRGLPRNLVACYSDPRLFARETRIPMTMANLVDLVQRVERQPGFVADLRVVTTTLLHRFRVDGLERDPLVAAAPGVTPYRLTGLQHTRHNVLTGRLLSGSPDLFPDGSLTAQQECALHWMLSSAVDPWERGDERWLCPHVPTPRSNAPPSGARRNPAGGEVFKPRLYPDPQRDVGPWGGVNVSPPPPVQDAVSSAWSACPVEEGVVEAGSAGGSVAVGTVLAGLAAGLQPQEVPLASLLSATHLARLRADGGRDTDTVDNLWAATLSGDLAEVSAYQGPVSAAAGGLVLGPGGAWNDSLIPRVRYLSRERPGSPELSPVRHWDMTDAEIRGGFDGLALGWRVGRWAQETGRLRLSQILDMYYSTKGSAFDEDVKACRRGPTSAAVFSPDTLFKQTSRFARTLTDSSPDAPYMTEAALTNFTTSSVRAFLRYAGDLLNADVCDPAPVLSVRVNALVVLDTTWTRTDAFAFLATLTSVVGIDVGLFGSRIAVMNGGVGGPTGGHWIVNFTDSPVQLATEWARVDAVDDIWPTYLDLPWTLMAVIEHMQAKAEAESARGTAGSTHGDVVVILATESTVSDTDLRHAKALVPKLKELNPDTRLLYIVTEMGEARFQELVNLNLEWEDAVVVVDDLSPASVAHAVTNQLREAPGRLVPPECVLAQGGASLGASSTARPAGHVPVGSPGAWPVQHGAHVWAAPGVRRPQARGARPRDGAASPGGGWGGGQLEDYVSPGQLRLYRINSVYLRPGHPASVQIVGEDYGDLRLCVWRGAAPGGPTAAMRAALRAEEDGGLDDEDVDGAPQVECVNMEGSGEGNVTIGEPCAGGCAPLYVSVYGTKSYFKCTEDDCRYPDEMRYLLRPSGVLCVGAEPVAAPASAPLRTSPSVPLCVAGLLLQVLLVLAVR</sequence>
<dbReference type="AlphaFoldDB" id="A0A9C6U1J7"/>
<protein>
    <submittedName>
        <fullName evidence="4">Uncharacterized protein LOC113217637</fullName>
    </submittedName>
</protein>
<feature type="compositionally biased region" description="Gly residues" evidence="1">
    <location>
        <begin position="751"/>
        <end position="760"/>
    </location>
</feature>
<feature type="signal peptide" evidence="2">
    <location>
        <begin position="1"/>
        <end position="22"/>
    </location>
</feature>
<organism evidence="3 4">
    <name type="scientific">Frankliniella occidentalis</name>
    <name type="common">Western flower thrips</name>
    <name type="synonym">Euthrips occidentalis</name>
    <dbReference type="NCBI Taxonomy" id="133901"/>
    <lineage>
        <taxon>Eukaryota</taxon>
        <taxon>Metazoa</taxon>
        <taxon>Ecdysozoa</taxon>
        <taxon>Arthropoda</taxon>
        <taxon>Hexapoda</taxon>
        <taxon>Insecta</taxon>
        <taxon>Pterygota</taxon>
        <taxon>Neoptera</taxon>
        <taxon>Paraneoptera</taxon>
        <taxon>Thysanoptera</taxon>
        <taxon>Terebrantia</taxon>
        <taxon>Thripoidea</taxon>
        <taxon>Thripidae</taxon>
        <taxon>Frankliniella</taxon>
    </lineage>
</organism>
<evidence type="ECO:0000313" key="4">
    <source>
        <dbReference type="RefSeq" id="XP_052119653.1"/>
    </source>
</evidence>
<dbReference type="KEGG" id="foc:113217637"/>
<keyword evidence="2" id="KW-0732">Signal</keyword>
<keyword evidence="3" id="KW-1185">Reference proteome</keyword>
<evidence type="ECO:0000256" key="2">
    <source>
        <dbReference type="SAM" id="SignalP"/>
    </source>
</evidence>
<feature type="region of interest" description="Disordered" evidence="1">
    <location>
        <begin position="176"/>
        <end position="204"/>
    </location>
</feature>
<feature type="chain" id="PRO_5039577391" evidence="2">
    <location>
        <begin position="23"/>
        <end position="937"/>
    </location>
</feature>
<dbReference type="RefSeq" id="XP_052119653.1">
    <property type="nucleotide sequence ID" value="XM_052263693.1"/>
</dbReference>
<accession>A0A9C6U1J7</accession>
<dbReference type="GeneID" id="113217637"/>
<evidence type="ECO:0000313" key="3">
    <source>
        <dbReference type="Proteomes" id="UP000504606"/>
    </source>
</evidence>